<keyword evidence="2" id="KW-1133">Transmembrane helix</keyword>
<sequence length="226" mass="24657">MSMTSSKPEKKPELQFDTSEYEPPTFERQHKADSARLVKSVGLGLTVLALLSSIVVVGTAGDTLRVYNKTTLGSEFHLSLWPTNFDLRPTVALVTCGNIIMLSSIAFLVATQVPAIKNIHIISTSVSYLAPTISLIASLIATSFFYGVNASNTTFSLQSWSCQWSSIDMHVQPHWSSLCKQSKVALYLTVMMIPLQVFVLGTAAWGALAAKKESVQHERMESPATS</sequence>
<dbReference type="GeneID" id="18756911"/>
<feature type="region of interest" description="Disordered" evidence="1">
    <location>
        <begin position="1"/>
        <end position="27"/>
    </location>
</feature>
<evidence type="ECO:0000313" key="4">
    <source>
        <dbReference type="Proteomes" id="UP000006753"/>
    </source>
</evidence>
<name>K1Y558_MARBU</name>
<feature type="transmembrane region" description="Helical" evidence="2">
    <location>
        <begin position="128"/>
        <end position="148"/>
    </location>
</feature>
<dbReference type="EMBL" id="JH921429">
    <property type="protein sequence ID" value="EKD20294.1"/>
    <property type="molecule type" value="Genomic_DNA"/>
</dbReference>
<feature type="transmembrane region" description="Helical" evidence="2">
    <location>
        <begin position="91"/>
        <end position="116"/>
    </location>
</feature>
<keyword evidence="2" id="KW-0812">Transmembrane</keyword>
<dbReference type="eggNOG" id="ENOG502SP43">
    <property type="taxonomic scope" value="Eukaryota"/>
</dbReference>
<dbReference type="HOGENOM" id="CLU_090736_0_0_1"/>
<evidence type="ECO:0000256" key="1">
    <source>
        <dbReference type="SAM" id="MobiDB-lite"/>
    </source>
</evidence>
<dbReference type="InParanoid" id="K1Y558"/>
<accession>K1Y558</accession>
<dbReference type="Proteomes" id="UP000006753">
    <property type="component" value="Unassembled WGS sequence"/>
</dbReference>
<dbReference type="AlphaFoldDB" id="K1Y558"/>
<dbReference type="OMA" id="PHFGTLC"/>
<gene>
    <name evidence="3" type="ORF">MBM_00976</name>
</gene>
<dbReference type="OrthoDB" id="3890746at2759"/>
<evidence type="ECO:0000313" key="3">
    <source>
        <dbReference type="EMBL" id="EKD20294.1"/>
    </source>
</evidence>
<proteinExistence type="predicted"/>
<dbReference type="KEGG" id="mbe:MBM_00976"/>
<organism evidence="3 4">
    <name type="scientific">Marssonina brunnea f. sp. multigermtubi (strain MB_m1)</name>
    <name type="common">Marssonina leaf spot fungus</name>
    <dbReference type="NCBI Taxonomy" id="1072389"/>
    <lineage>
        <taxon>Eukaryota</taxon>
        <taxon>Fungi</taxon>
        <taxon>Dikarya</taxon>
        <taxon>Ascomycota</taxon>
        <taxon>Pezizomycotina</taxon>
        <taxon>Leotiomycetes</taxon>
        <taxon>Helotiales</taxon>
        <taxon>Drepanopezizaceae</taxon>
        <taxon>Drepanopeziza</taxon>
    </lineage>
</organism>
<reference evidence="3 4" key="1">
    <citation type="journal article" date="2012" name="BMC Genomics">
        <title>Sequencing the genome of Marssonina brunnea reveals fungus-poplar co-evolution.</title>
        <authorList>
            <person name="Zhu S."/>
            <person name="Cao Y.-Z."/>
            <person name="Jiang C."/>
            <person name="Tan B.-Y."/>
            <person name="Wang Z."/>
            <person name="Feng S."/>
            <person name="Zhang L."/>
            <person name="Su X.-H."/>
            <person name="Brejova B."/>
            <person name="Vinar T."/>
            <person name="Xu M."/>
            <person name="Wang M.-X."/>
            <person name="Zhang S.-G."/>
            <person name="Huang M.-R."/>
            <person name="Wu R."/>
            <person name="Zhou Y."/>
        </authorList>
    </citation>
    <scope>NUCLEOTIDE SEQUENCE [LARGE SCALE GENOMIC DNA]</scope>
    <source>
        <strain evidence="3 4">MB_m1</strain>
    </source>
</reference>
<keyword evidence="4" id="KW-1185">Reference proteome</keyword>
<protein>
    <submittedName>
        <fullName evidence="3">Uncharacterized protein</fullName>
    </submittedName>
</protein>
<keyword evidence="2" id="KW-0472">Membrane</keyword>
<dbReference type="RefSeq" id="XP_007288865.1">
    <property type="nucleotide sequence ID" value="XM_007288803.1"/>
</dbReference>
<feature type="transmembrane region" description="Helical" evidence="2">
    <location>
        <begin position="37"/>
        <end position="60"/>
    </location>
</feature>
<evidence type="ECO:0000256" key="2">
    <source>
        <dbReference type="SAM" id="Phobius"/>
    </source>
</evidence>
<feature type="transmembrane region" description="Helical" evidence="2">
    <location>
        <begin position="184"/>
        <end position="210"/>
    </location>
</feature>